<gene>
    <name evidence="2" type="ORF">B30_01840</name>
</gene>
<dbReference type="SUPFAM" id="SSF101898">
    <property type="entry name" value="NHL repeat"/>
    <property type="match status" value="1"/>
</dbReference>
<protein>
    <submittedName>
        <fullName evidence="2">Serine/threonine-protein kinase</fullName>
    </submittedName>
</protein>
<dbReference type="AlphaFoldDB" id="K2JGY0"/>
<feature type="signal peptide" evidence="1">
    <location>
        <begin position="1"/>
        <end position="25"/>
    </location>
</feature>
<dbReference type="InterPro" id="IPR051344">
    <property type="entry name" value="Vgb"/>
</dbReference>
<dbReference type="eggNOG" id="COG3391">
    <property type="taxonomic scope" value="Bacteria"/>
</dbReference>
<keyword evidence="1" id="KW-0732">Signal</keyword>
<dbReference type="PANTHER" id="PTHR40274:SF4">
    <property type="entry name" value="BLL1406 PROTEIN"/>
    <property type="match status" value="1"/>
</dbReference>
<keyword evidence="2" id="KW-0808">Transferase</keyword>
<proteinExistence type="predicted"/>
<keyword evidence="3" id="KW-1185">Reference proteome</keyword>
<reference evidence="2 3" key="1">
    <citation type="submission" date="2012-09" db="EMBL/GenBank/DDBJ databases">
        <title>Celeribacter baekdonensis B30 Genome Sequencing.</title>
        <authorList>
            <person name="Wang W."/>
        </authorList>
    </citation>
    <scope>NUCLEOTIDE SEQUENCE [LARGE SCALE GENOMIC DNA]</scope>
    <source>
        <strain evidence="2 3">B30</strain>
    </source>
</reference>
<name>K2JGY0_9RHOB</name>
<evidence type="ECO:0000256" key="1">
    <source>
        <dbReference type="SAM" id="SignalP"/>
    </source>
</evidence>
<dbReference type="InterPro" id="IPR011042">
    <property type="entry name" value="6-blade_b-propeller_TolB-like"/>
</dbReference>
<dbReference type="PANTHER" id="PTHR40274">
    <property type="entry name" value="VIRGINIAMYCIN B LYASE"/>
    <property type="match status" value="1"/>
</dbReference>
<sequence length="266" mass="27623">MKPNRRTVLAQAIALSFAFSGRASAATPQPLFDKVNSAVGMDFDARGNLFVAEWGAGRISRFAPDGARTTFAEGLSGPSGLAIAPDGAIFVASYSSDLIWRFTPEGERSTYVTGLATPAGLSFDRAGRLMVANRRSNEILTVENGALTSVIKGLNTPVGAVQTPDGGFVVSNIGGGVTILRPDGTRVEAGGEFNTPGPGITITQTGRVFVVDYGGTTVREILMDGGSRAVADGFSSPVGLVITPDQSALLTATWGERAVFRIPLPS</sequence>
<dbReference type="EMBL" id="AMRK01000001">
    <property type="protein sequence ID" value="EKE74428.1"/>
    <property type="molecule type" value="Genomic_DNA"/>
</dbReference>
<dbReference type="PATRIC" id="fig|1208323.3.peg.381"/>
<dbReference type="RefSeq" id="WP_009570276.1">
    <property type="nucleotide sequence ID" value="NZ_AMRK01000001.1"/>
</dbReference>
<comment type="caution">
    <text evidence="2">The sequence shown here is derived from an EMBL/GenBank/DDBJ whole genome shotgun (WGS) entry which is preliminary data.</text>
</comment>
<dbReference type="Gene3D" id="2.120.10.30">
    <property type="entry name" value="TolB, C-terminal domain"/>
    <property type="match status" value="1"/>
</dbReference>
<evidence type="ECO:0000313" key="3">
    <source>
        <dbReference type="Proteomes" id="UP000006762"/>
    </source>
</evidence>
<feature type="chain" id="PRO_5003861436" evidence="1">
    <location>
        <begin position="26"/>
        <end position="266"/>
    </location>
</feature>
<dbReference type="GO" id="GO:0016301">
    <property type="term" value="F:kinase activity"/>
    <property type="evidence" value="ECO:0007669"/>
    <property type="project" value="UniProtKB-KW"/>
</dbReference>
<organism evidence="2 3">
    <name type="scientific">Celeribacter baekdonensis B30</name>
    <dbReference type="NCBI Taxonomy" id="1208323"/>
    <lineage>
        <taxon>Bacteria</taxon>
        <taxon>Pseudomonadati</taxon>
        <taxon>Pseudomonadota</taxon>
        <taxon>Alphaproteobacteria</taxon>
        <taxon>Rhodobacterales</taxon>
        <taxon>Roseobacteraceae</taxon>
        <taxon>Celeribacter</taxon>
    </lineage>
</organism>
<dbReference type="STRING" id="1208323.B30_01840"/>
<evidence type="ECO:0000313" key="2">
    <source>
        <dbReference type="EMBL" id="EKE74428.1"/>
    </source>
</evidence>
<keyword evidence="2" id="KW-0418">Kinase</keyword>
<dbReference type="Proteomes" id="UP000006762">
    <property type="component" value="Unassembled WGS sequence"/>
</dbReference>
<accession>K2JGY0</accession>
<dbReference type="OrthoDB" id="30052at2"/>